<protein>
    <submittedName>
        <fullName evidence="8">Long-chain fatty acid transporter fat1</fullName>
    </submittedName>
</protein>
<evidence type="ECO:0000256" key="1">
    <source>
        <dbReference type="ARBA" id="ARBA00006432"/>
    </source>
</evidence>
<dbReference type="InterPro" id="IPR000873">
    <property type="entry name" value="AMP-dep_synth/lig_dom"/>
</dbReference>
<dbReference type="FunFam" id="3.30.300.30:FF:000002">
    <property type="entry name" value="Long-chain fatty acid transport protein 1"/>
    <property type="match status" value="1"/>
</dbReference>
<dbReference type="EMBL" id="JAKJXP020000051">
    <property type="protein sequence ID" value="KAK7751356.1"/>
    <property type="molecule type" value="Genomic_DNA"/>
</dbReference>
<keyword evidence="4" id="KW-0067">ATP-binding</keyword>
<dbReference type="InterPro" id="IPR020845">
    <property type="entry name" value="AMP-binding_CS"/>
</dbReference>
<feature type="domain" description="AMP-dependent synthetase/ligase" evidence="6">
    <location>
        <begin position="65"/>
        <end position="376"/>
    </location>
</feature>
<dbReference type="PANTHER" id="PTHR43107">
    <property type="entry name" value="LONG-CHAIN FATTY ACID TRANSPORT PROTEIN"/>
    <property type="match status" value="1"/>
</dbReference>
<dbReference type="GO" id="GO:0004467">
    <property type="term" value="F:long-chain fatty acid-CoA ligase activity"/>
    <property type="evidence" value="ECO:0007669"/>
    <property type="project" value="TreeGrafter"/>
</dbReference>
<dbReference type="PROSITE" id="PS00455">
    <property type="entry name" value="AMP_BINDING"/>
    <property type="match status" value="1"/>
</dbReference>
<dbReference type="InterPro" id="IPR045851">
    <property type="entry name" value="AMP-bd_C_sf"/>
</dbReference>
<dbReference type="GO" id="GO:0005777">
    <property type="term" value="C:peroxisome"/>
    <property type="evidence" value="ECO:0007669"/>
    <property type="project" value="TreeGrafter"/>
</dbReference>
<evidence type="ECO:0000256" key="4">
    <source>
        <dbReference type="ARBA" id="ARBA00022840"/>
    </source>
</evidence>
<evidence type="ECO:0000313" key="9">
    <source>
        <dbReference type="Proteomes" id="UP001320420"/>
    </source>
</evidence>
<comment type="similarity">
    <text evidence="1">Belongs to the ATP-dependent AMP-binding enzyme family.</text>
</comment>
<gene>
    <name evidence="8" type="primary">FAT1_2</name>
    <name evidence="8" type="ORF">SLS62_006762</name>
</gene>
<reference evidence="8 9" key="1">
    <citation type="submission" date="2024-02" db="EMBL/GenBank/DDBJ databases">
        <title>De novo assembly and annotation of 12 fungi associated with fruit tree decline syndrome in Ontario, Canada.</title>
        <authorList>
            <person name="Sulman M."/>
            <person name="Ellouze W."/>
            <person name="Ilyukhin E."/>
        </authorList>
    </citation>
    <scope>NUCLEOTIDE SEQUENCE [LARGE SCALE GENOMIC DNA]</scope>
    <source>
        <strain evidence="8 9">M11/M66-122</strain>
    </source>
</reference>
<dbReference type="Proteomes" id="UP001320420">
    <property type="component" value="Unassembled WGS sequence"/>
</dbReference>
<dbReference type="GO" id="GO:0044539">
    <property type="term" value="P:long-chain fatty acid import into cell"/>
    <property type="evidence" value="ECO:0007669"/>
    <property type="project" value="TreeGrafter"/>
</dbReference>
<evidence type="ECO:0000256" key="2">
    <source>
        <dbReference type="ARBA" id="ARBA00022598"/>
    </source>
</evidence>
<dbReference type="Pfam" id="PF13193">
    <property type="entry name" value="AMP-binding_C"/>
    <property type="match status" value="1"/>
</dbReference>
<dbReference type="GO" id="GO:0005524">
    <property type="term" value="F:ATP binding"/>
    <property type="evidence" value="ECO:0007669"/>
    <property type="project" value="UniProtKB-KW"/>
</dbReference>
<dbReference type="AlphaFoldDB" id="A0AAN9YNW3"/>
<keyword evidence="5" id="KW-1133">Transmembrane helix</keyword>
<sequence length="628" mass="69804">MALGAAAGTIALGAYLDARFHIRHDLRNGNNRSRAAAGMNFVAERAKVGKLFLYNELEDAVGTPKGDYLFLIFEDRQWTFAEFFHALQPVGNWLMKDLGVQKGDMVALYGGNSPEYLMLLFALEAIGAKAALVNCNLTAQPLVHCIRLSGARLVLADAGSRSLISPVEGELEGLDAKAKVTYYDTTSIAALTDREPLPPSRRQGASPMDVSSLLYTSGTTGMPKATVMTRARLLAFLRMSHSHFLQPGDRLYTCLPLYHATALILGVYFCLGAGAVVVLSSKFSHARFWPEVHSSQATHIQYIGELARYLLNAPPSPLDRGHKVRLAWGNGMRPDVWERFRERFGIECIYELYGASDGMFQSTNPNRGPFTRNAVGVQGLLWHWWNGRDQKRVRIDPDTQEILRGGSGFAIECKPNEAGEAIVRMNPSAPDQGTPTYYKNHEAAVKRRIADVFEKGDLWFRSGDLMRLDADGRLYFVDRLGDTFRWHSENVSTNEVADIVGGFPQVVEVNVYGVAVPHADGRAGCAAIVPNTKEIDWKGLAEHCLAQLPRYAVPIFIRVVDALEHTSTMKLQKGTLRNEGIDLDRMEQALQDRDGRLDPIYWLPPGSNIYVPFTKKELGELRQGQHKL</sequence>
<keyword evidence="5" id="KW-0472">Membrane</keyword>
<evidence type="ECO:0000256" key="5">
    <source>
        <dbReference type="SAM" id="Phobius"/>
    </source>
</evidence>
<keyword evidence="3" id="KW-0547">Nucleotide-binding</keyword>
<dbReference type="Gene3D" id="3.30.300.30">
    <property type="match status" value="1"/>
</dbReference>
<evidence type="ECO:0000313" key="8">
    <source>
        <dbReference type="EMBL" id="KAK7751356.1"/>
    </source>
</evidence>
<keyword evidence="9" id="KW-1185">Reference proteome</keyword>
<evidence type="ECO:0000259" key="7">
    <source>
        <dbReference type="Pfam" id="PF13193"/>
    </source>
</evidence>
<dbReference type="SUPFAM" id="SSF56801">
    <property type="entry name" value="Acetyl-CoA synthetase-like"/>
    <property type="match status" value="1"/>
</dbReference>
<feature type="domain" description="AMP-binding enzyme C-terminal" evidence="7">
    <location>
        <begin position="495"/>
        <end position="570"/>
    </location>
</feature>
<accession>A0AAN9YNW3</accession>
<dbReference type="PANTHER" id="PTHR43107:SF15">
    <property type="entry name" value="FATTY ACID TRANSPORT PROTEIN 3, ISOFORM A"/>
    <property type="match status" value="1"/>
</dbReference>
<keyword evidence="2" id="KW-0436">Ligase</keyword>
<keyword evidence="5" id="KW-0812">Transmembrane</keyword>
<feature type="transmembrane region" description="Helical" evidence="5">
    <location>
        <begin position="257"/>
        <end position="279"/>
    </location>
</feature>
<evidence type="ECO:0000256" key="3">
    <source>
        <dbReference type="ARBA" id="ARBA00022741"/>
    </source>
</evidence>
<comment type="caution">
    <text evidence="8">The sequence shown here is derived from an EMBL/GenBank/DDBJ whole genome shotgun (WGS) entry which is preliminary data.</text>
</comment>
<dbReference type="GO" id="GO:0009898">
    <property type="term" value="C:cytoplasmic side of plasma membrane"/>
    <property type="evidence" value="ECO:0007669"/>
    <property type="project" value="TreeGrafter"/>
</dbReference>
<dbReference type="GO" id="GO:0005324">
    <property type="term" value="F:long-chain fatty acid transmembrane transporter activity"/>
    <property type="evidence" value="ECO:0007669"/>
    <property type="project" value="TreeGrafter"/>
</dbReference>
<dbReference type="InterPro" id="IPR025110">
    <property type="entry name" value="AMP-bd_C"/>
</dbReference>
<dbReference type="Pfam" id="PF00501">
    <property type="entry name" value="AMP-binding"/>
    <property type="match status" value="1"/>
</dbReference>
<dbReference type="GO" id="GO:0005811">
    <property type="term" value="C:lipid droplet"/>
    <property type="evidence" value="ECO:0007669"/>
    <property type="project" value="TreeGrafter"/>
</dbReference>
<dbReference type="InterPro" id="IPR042099">
    <property type="entry name" value="ANL_N_sf"/>
</dbReference>
<organism evidence="8 9">
    <name type="scientific">Diatrype stigma</name>
    <dbReference type="NCBI Taxonomy" id="117547"/>
    <lineage>
        <taxon>Eukaryota</taxon>
        <taxon>Fungi</taxon>
        <taxon>Dikarya</taxon>
        <taxon>Ascomycota</taxon>
        <taxon>Pezizomycotina</taxon>
        <taxon>Sordariomycetes</taxon>
        <taxon>Xylariomycetidae</taxon>
        <taxon>Xylariales</taxon>
        <taxon>Diatrypaceae</taxon>
        <taxon>Diatrype</taxon>
    </lineage>
</organism>
<name>A0AAN9YNW3_9PEZI</name>
<dbReference type="Gene3D" id="3.40.50.12780">
    <property type="entry name" value="N-terminal domain of ligase-like"/>
    <property type="match status" value="1"/>
</dbReference>
<evidence type="ECO:0000259" key="6">
    <source>
        <dbReference type="Pfam" id="PF00501"/>
    </source>
</evidence>
<proteinExistence type="inferred from homology"/>